<feature type="chain" id="PRO_5043125631" evidence="2">
    <location>
        <begin position="17"/>
        <end position="99"/>
    </location>
</feature>
<keyword evidence="2" id="KW-0732">Signal</keyword>
<name>A0A0N4YEC3_NIPBR</name>
<proteinExistence type="predicted"/>
<evidence type="ECO:0000313" key="5">
    <source>
        <dbReference type="WBParaSite" id="NBR_0001503001-mRNA-1"/>
    </source>
</evidence>
<keyword evidence="1" id="KW-0812">Transmembrane</keyword>
<evidence type="ECO:0000313" key="4">
    <source>
        <dbReference type="Proteomes" id="UP000271162"/>
    </source>
</evidence>
<protein>
    <submittedName>
        <fullName evidence="5">Secreted protein</fullName>
    </submittedName>
</protein>
<dbReference type="Proteomes" id="UP000271162">
    <property type="component" value="Unassembled WGS sequence"/>
</dbReference>
<organism evidence="5">
    <name type="scientific">Nippostrongylus brasiliensis</name>
    <name type="common">Rat hookworm</name>
    <dbReference type="NCBI Taxonomy" id="27835"/>
    <lineage>
        <taxon>Eukaryota</taxon>
        <taxon>Metazoa</taxon>
        <taxon>Ecdysozoa</taxon>
        <taxon>Nematoda</taxon>
        <taxon>Chromadorea</taxon>
        <taxon>Rhabditida</taxon>
        <taxon>Rhabditina</taxon>
        <taxon>Rhabditomorpha</taxon>
        <taxon>Strongyloidea</taxon>
        <taxon>Heligmosomidae</taxon>
        <taxon>Nippostrongylus</taxon>
    </lineage>
</organism>
<sequence>MLLVACLLVFVTGATSLDVGGAGDAVNSTISTVTGTLKGLPIDGVLGLLQLLLAVVLALLGGLPVVGDVVKSLDIEKVVSGLTGAVGGGGGDSGNSTST</sequence>
<gene>
    <name evidence="3" type="ORF">NBR_LOCUS15031</name>
</gene>
<evidence type="ECO:0000256" key="1">
    <source>
        <dbReference type="SAM" id="Phobius"/>
    </source>
</evidence>
<reference evidence="3 4" key="2">
    <citation type="submission" date="2018-11" db="EMBL/GenBank/DDBJ databases">
        <authorList>
            <consortium name="Pathogen Informatics"/>
        </authorList>
    </citation>
    <scope>NUCLEOTIDE SEQUENCE [LARGE SCALE GENOMIC DNA]</scope>
</reference>
<evidence type="ECO:0000256" key="2">
    <source>
        <dbReference type="SAM" id="SignalP"/>
    </source>
</evidence>
<keyword evidence="4" id="KW-1185">Reference proteome</keyword>
<feature type="signal peptide" evidence="2">
    <location>
        <begin position="1"/>
        <end position="16"/>
    </location>
</feature>
<dbReference type="EMBL" id="UYSL01021576">
    <property type="protein sequence ID" value="VDL78625.1"/>
    <property type="molecule type" value="Genomic_DNA"/>
</dbReference>
<keyword evidence="1" id="KW-0472">Membrane</keyword>
<dbReference type="AlphaFoldDB" id="A0A0N4YEC3"/>
<keyword evidence="1" id="KW-1133">Transmembrane helix</keyword>
<accession>A0A0N4YEC3</accession>
<reference evidence="5" key="1">
    <citation type="submission" date="2017-02" db="UniProtKB">
        <authorList>
            <consortium name="WormBaseParasite"/>
        </authorList>
    </citation>
    <scope>IDENTIFICATION</scope>
</reference>
<evidence type="ECO:0000313" key="3">
    <source>
        <dbReference type="EMBL" id="VDL78625.1"/>
    </source>
</evidence>
<feature type="transmembrane region" description="Helical" evidence="1">
    <location>
        <begin position="45"/>
        <end position="67"/>
    </location>
</feature>
<dbReference type="WBParaSite" id="NBR_0001503001-mRNA-1">
    <property type="protein sequence ID" value="NBR_0001503001-mRNA-1"/>
    <property type="gene ID" value="NBR_0001503001"/>
</dbReference>